<dbReference type="InterPro" id="IPR010023">
    <property type="entry name" value="KdsC_fam"/>
</dbReference>
<evidence type="ECO:0000256" key="2">
    <source>
        <dbReference type="ARBA" id="ARBA00001946"/>
    </source>
</evidence>
<evidence type="ECO:0000256" key="10">
    <source>
        <dbReference type="ARBA" id="ARBA00022985"/>
    </source>
</evidence>
<evidence type="ECO:0000256" key="5">
    <source>
        <dbReference type="ARBA" id="ARBA00013066"/>
    </source>
</evidence>
<dbReference type="SFLD" id="SFLDG01136">
    <property type="entry name" value="C1.6:_Phosphoserine_Phosphatas"/>
    <property type="match status" value="1"/>
</dbReference>
<dbReference type="InterPro" id="IPR036412">
    <property type="entry name" value="HAD-like_sf"/>
</dbReference>
<keyword evidence="14" id="KW-1185">Reference proteome</keyword>
<evidence type="ECO:0000256" key="9">
    <source>
        <dbReference type="ARBA" id="ARBA00022842"/>
    </source>
</evidence>
<dbReference type="GO" id="GO:0009103">
    <property type="term" value="P:lipopolysaccharide biosynthetic process"/>
    <property type="evidence" value="ECO:0007669"/>
    <property type="project" value="UniProtKB-KW"/>
</dbReference>
<evidence type="ECO:0000256" key="1">
    <source>
        <dbReference type="ARBA" id="ARBA00000898"/>
    </source>
</evidence>
<name>A0A518DSV8_9BACT</name>
<keyword evidence="9 12" id="KW-0460">Magnesium</keyword>
<dbReference type="InterPro" id="IPR023214">
    <property type="entry name" value="HAD_sf"/>
</dbReference>
<dbReference type="SFLD" id="SFLDG01138">
    <property type="entry name" value="C1.6.2:_Deoxy-d-mannose-octulo"/>
    <property type="match status" value="1"/>
</dbReference>
<evidence type="ECO:0000256" key="8">
    <source>
        <dbReference type="ARBA" id="ARBA00022801"/>
    </source>
</evidence>
<dbReference type="FunFam" id="3.40.50.1000:FF:000029">
    <property type="entry name" value="3-deoxy-D-manno-octulosonate 8-phosphate phosphatase KdsC"/>
    <property type="match status" value="1"/>
</dbReference>
<evidence type="ECO:0000313" key="13">
    <source>
        <dbReference type="EMBL" id="QDU94914.1"/>
    </source>
</evidence>
<dbReference type="GO" id="GO:0046872">
    <property type="term" value="F:metal ion binding"/>
    <property type="evidence" value="ECO:0007669"/>
    <property type="project" value="UniProtKB-KW"/>
</dbReference>
<keyword evidence="10" id="KW-0448">Lipopolysaccharide biosynthesis</keyword>
<evidence type="ECO:0000256" key="4">
    <source>
        <dbReference type="ARBA" id="ARBA00011881"/>
    </source>
</evidence>
<protein>
    <recommendedName>
        <fullName evidence="6">3-deoxy-D-manno-octulosonate 8-phosphate phosphatase KdsC</fullName>
        <ecNumber evidence="5">3.1.3.45</ecNumber>
    </recommendedName>
    <alternativeName>
        <fullName evidence="11">KDO 8-P phosphatase</fullName>
    </alternativeName>
</protein>
<comment type="cofactor">
    <cofactor evidence="2 12">
        <name>Mg(2+)</name>
        <dbReference type="ChEBI" id="CHEBI:18420"/>
    </cofactor>
</comment>
<reference evidence="13 14" key="1">
    <citation type="submission" date="2019-02" db="EMBL/GenBank/DDBJ databases">
        <title>Deep-cultivation of Planctomycetes and their phenomic and genomic characterization uncovers novel biology.</title>
        <authorList>
            <person name="Wiegand S."/>
            <person name="Jogler M."/>
            <person name="Boedeker C."/>
            <person name="Pinto D."/>
            <person name="Vollmers J."/>
            <person name="Rivas-Marin E."/>
            <person name="Kohn T."/>
            <person name="Peeters S.H."/>
            <person name="Heuer A."/>
            <person name="Rast P."/>
            <person name="Oberbeckmann S."/>
            <person name="Bunk B."/>
            <person name="Jeske O."/>
            <person name="Meyerdierks A."/>
            <person name="Storesund J.E."/>
            <person name="Kallscheuer N."/>
            <person name="Luecker S."/>
            <person name="Lage O.M."/>
            <person name="Pohl T."/>
            <person name="Merkel B.J."/>
            <person name="Hornburger P."/>
            <person name="Mueller R.-W."/>
            <person name="Bruemmer F."/>
            <person name="Labrenz M."/>
            <person name="Spormann A.M."/>
            <person name="Op den Camp H."/>
            <person name="Overmann J."/>
            <person name="Amann R."/>
            <person name="Jetten M.S.M."/>
            <person name="Mascher T."/>
            <person name="Medema M.H."/>
            <person name="Devos D.P."/>
            <person name="Kaster A.-K."/>
            <person name="Ovreas L."/>
            <person name="Rohde M."/>
            <person name="Galperin M.Y."/>
            <person name="Jogler C."/>
        </authorList>
    </citation>
    <scope>NUCLEOTIDE SEQUENCE [LARGE SCALE GENOMIC DNA]</scope>
    <source>
        <strain evidence="13 14">Pla85_3_4</strain>
    </source>
</reference>
<dbReference type="Pfam" id="PF08282">
    <property type="entry name" value="Hydrolase_3"/>
    <property type="match status" value="1"/>
</dbReference>
<accession>A0A518DSV8</accession>
<feature type="binding site" evidence="12">
    <location>
        <position position="18"/>
    </location>
    <ligand>
        <name>substrate</name>
    </ligand>
</feature>
<organism evidence="13 14">
    <name type="scientific">Lignipirellula cremea</name>
    <dbReference type="NCBI Taxonomy" id="2528010"/>
    <lineage>
        <taxon>Bacteria</taxon>
        <taxon>Pseudomonadati</taxon>
        <taxon>Planctomycetota</taxon>
        <taxon>Planctomycetia</taxon>
        <taxon>Pirellulales</taxon>
        <taxon>Pirellulaceae</taxon>
        <taxon>Lignipirellula</taxon>
    </lineage>
</organism>
<feature type="binding site" evidence="12">
    <location>
        <position position="16"/>
    </location>
    <ligand>
        <name>Mg(2+)</name>
        <dbReference type="ChEBI" id="CHEBI:18420"/>
    </ligand>
</feature>
<evidence type="ECO:0000313" key="14">
    <source>
        <dbReference type="Proteomes" id="UP000317648"/>
    </source>
</evidence>
<dbReference type="Gene3D" id="3.40.50.1000">
    <property type="entry name" value="HAD superfamily/HAD-like"/>
    <property type="match status" value="1"/>
</dbReference>
<evidence type="ECO:0000256" key="11">
    <source>
        <dbReference type="ARBA" id="ARBA00031051"/>
    </source>
</evidence>
<dbReference type="GO" id="GO:0019143">
    <property type="term" value="F:3-deoxy-manno-octulosonate-8-phosphatase activity"/>
    <property type="evidence" value="ECO:0007669"/>
    <property type="project" value="UniProtKB-EC"/>
</dbReference>
<comment type="catalytic activity">
    <reaction evidence="1">
        <text>3-deoxy-alpha-D-manno-2-octulosonate-8-phosphate + H2O = 3-deoxy-alpha-D-manno-oct-2-ulosonate + phosphate</text>
        <dbReference type="Rhea" id="RHEA:11500"/>
        <dbReference type="ChEBI" id="CHEBI:15377"/>
        <dbReference type="ChEBI" id="CHEBI:43474"/>
        <dbReference type="ChEBI" id="CHEBI:85985"/>
        <dbReference type="ChEBI" id="CHEBI:85986"/>
        <dbReference type="EC" id="3.1.3.45"/>
    </reaction>
</comment>
<dbReference type="EMBL" id="CP036433">
    <property type="protein sequence ID" value="QDU94914.1"/>
    <property type="molecule type" value="Genomic_DNA"/>
</dbReference>
<dbReference type="PANTHER" id="PTHR21485:SF6">
    <property type="entry name" value="N-ACYLNEURAMINATE CYTIDYLYLTRANSFERASE-RELATED"/>
    <property type="match status" value="1"/>
</dbReference>
<dbReference type="GO" id="GO:0008781">
    <property type="term" value="F:N-acylneuraminate cytidylyltransferase activity"/>
    <property type="evidence" value="ECO:0007669"/>
    <property type="project" value="TreeGrafter"/>
</dbReference>
<dbReference type="NCBIfam" id="TIGR01670">
    <property type="entry name" value="KdsC-phosphatas"/>
    <property type="match status" value="1"/>
</dbReference>
<gene>
    <name evidence="13" type="primary">kdsC</name>
    <name evidence="13" type="ORF">Pla8534_27220</name>
</gene>
<dbReference type="RefSeq" id="WP_145053705.1">
    <property type="nucleotide sequence ID" value="NZ_CP036433.1"/>
</dbReference>
<keyword evidence="8 13" id="KW-0378">Hydrolase</keyword>
<sequence>MKHEERLKQVELILSDVDGVFTDGGIIFDNQGIETKRFHVRDGLAVKLWRQAGYQFGLISSRSSQIVRNRSAELGIDLVRQGVPEKLPVAQEIITSLKLQPEQVCYIGDDLPDLPVIQYVGVGVAVADAAAELRTAALLTTKAPGGEGAIRELVETLLKAKQRWDEVVRKHLA</sequence>
<dbReference type="SFLD" id="SFLDS00003">
    <property type="entry name" value="Haloacid_Dehalogenase"/>
    <property type="match status" value="1"/>
</dbReference>
<dbReference type="Proteomes" id="UP000317648">
    <property type="component" value="Chromosome"/>
</dbReference>
<evidence type="ECO:0000256" key="6">
    <source>
        <dbReference type="ARBA" id="ARBA00020092"/>
    </source>
</evidence>
<evidence type="ECO:0000256" key="7">
    <source>
        <dbReference type="ARBA" id="ARBA00022723"/>
    </source>
</evidence>
<dbReference type="AlphaFoldDB" id="A0A518DSV8"/>
<comment type="subunit">
    <text evidence="4">Homotetramer.</text>
</comment>
<dbReference type="InterPro" id="IPR050793">
    <property type="entry name" value="CMP-NeuNAc_synthase"/>
</dbReference>
<evidence type="ECO:0000256" key="12">
    <source>
        <dbReference type="PIRSR" id="PIRSR006118-2"/>
    </source>
</evidence>
<dbReference type="OrthoDB" id="9805604at2"/>
<keyword evidence="7 12" id="KW-0479">Metal-binding</keyword>
<dbReference type="KEGG" id="lcre:Pla8534_27220"/>
<dbReference type="SUPFAM" id="SSF56784">
    <property type="entry name" value="HAD-like"/>
    <property type="match status" value="1"/>
</dbReference>
<evidence type="ECO:0000256" key="3">
    <source>
        <dbReference type="ARBA" id="ARBA00005893"/>
    </source>
</evidence>
<comment type="similarity">
    <text evidence="3">Belongs to the KdsC family.</text>
</comment>
<proteinExistence type="inferred from homology"/>
<feature type="binding site" evidence="12">
    <location>
        <position position="109"/>
    </location>
    <ligand>
        <name>Mg(2+)</name>
        <dbReference type="ChEBI" id="CHEBI:18420"/>
    </ligand>
</feature>
<dbReference type="PANTHER" id="PTHR21485">
    <property type="entry name" value="HAD SUPERFAMILY MEMBERS CMAS AND KDSC"/>
    <property type="match status" value="1"/>
</dbReference>
<dbReference type="PIRSF" id="PIRSF006118">
    <property type="entry name" value="KDO8-P_Ptase"/>
    <property type="match status" value="1"/>
</dbReference>
<dbReference type="EC" id="3.1.3.45" evidence="5"/>